<dbReference type="PANTHER" id="PTHR46825:SF8">
    <property type="entry name" value="BETA-LACTAMASE-RELATED"/>
    <property type="match status" value="1"/>
</dbReference>
<organism evidence="2 3">
    <name type="scientific">Blastococcus mobilis</name>
    <dbReference type="NCBI Taxonomy" id="1938746"/>
    <lineage>
        <taxon>Bacteria</taxon>
        <taxon>Bacillati</taxon>
        <taxon>Actinomycetota</taxon>
        <taxon>Actinomycetes</taxon>
        <taxon>Geodermatophilales</taxon>
        <taxon>Geodermatophilaceae</taxon>
        <taxon>Blastococcus</taxon>
    </lineage>
</organism>
<accession>A0A239ANW4</accession>
<protein>
    <submittedName>
        <fullName evidence="2">CubicO group peptidase, beta-lactamase class C family</fullName>
    </submittedName>
</protein>
<dbReference type="PANTHER" id="PTHR46825">
    <property type="entry name" value="D-ALANYL-D-ALANINE-CARBOXYPEPTIDASE/ENDOPEPTIDASE AMPH"/>
    <property type="match status" value="1"/>
</dbReference>
<dbReference type="InterPro" id="IPR050491">
    <property type="entry name" value="AmpC-like"/>
</dbReference>
<dbReference type="RefSeq" id="WP_089339014.1">
    <property type="nucleotide sequence ID" value="NZ_FZNO01000051.1"/>
</dbReference>
<dbReference type="AlphaFoldDB" id="A0A239ANW4"/>
<reference evidence="2 3" key="1">
    <citation type="submission" date="2017-06" db="EMBL/GenBank/DDBJ databases">
        <authorList>
            <person name="Kim H.J."/>
            <person name="Triplett B.A."/>
        </authorList>
    </citation>
    <scope>NUCLEOTIDE SEQUENCE [LARGE SCALE GENOMIC DNA]</scope>
    <source>
        <strain evidence="2 3">DSM 44272</strain>
    </source>
</reference>
<dbReference type="InterPro" id="IPR012338">
    <property type="entry name" value="Beta-lactam/transpept-like"/>
</dbReference>
<proteinExistence type="predicted"/>
<evidence type="ECO:0000313" key="2">
    <source>
        <dbReference type="EMBL" id="SNR97220.1"/>
    </source>
</evidence>
<dbReference type="EMBL" id="FZNO01000051">
    <property type="protein sequence ID" value="SNR97220.1"/>
    <property type="molecule type" value="Genomic_DNA"/>
</dbReference>
<dbReference type="Pfam" id="PF00144">
    <property type="entry name" value="Beta-lactamase"/>
    <property type="match status" value="1"/>
</dbReference>
<name>A0A239ANW4_9ACTN</name>
<evidence type="ECO:0000313" key="3">
    <source>
        <dbReference type="Proteomes" id="UP000198403"/>
    </source>
</evidence>
<evidence type="ECO:0000259" key="1">
    <source>
        <dbReference type="Pfam" id="PF00144"/>
    </source>
</evidence>
<gene>
    <name evidence="2" type="ORF">SAMN06272737_15112</name>
</gene>
<dbReference type="OrthoDB" id="3171327at2"/>
<feature type="domain" description="Beta-lactamase-related" evidence="1">
    <location>
        <begin position="6"/>
        <end position="319"/>
    </location>
</feature>
<dbReference type="Gene3D" id="3.40.710.10">
    <property type="entry name" value="DD-peptidase/beta-lactamase superfamily"/>
    <property type="match status" value="1"/>
</dbReference>
<dbReference type="Proteomes" id="UP000198403">
    <property type="component" value="Unassembled WGS sequence"/>
</dbReference>
<dbReference type="SUPFAM" id="SSF56601">
    <property type="entry name" value="beta-lactamase/transpeptidase-like"/>
    <property type="match status" value="1"/>
</dbReference>
<sequence>MEEELDRRVAALGRKGHRAVAVGIVRGGKRAFAGWSADGAAPDGSTLFEIGSITKVFTGVLLADMVLRSEVALDDPLSVHLPGPRPAWRHREPTLLELATHRSGLPNTPGAMRRDELRYALGLSRRDPWASVTEPDYHRLVAAESPRRPPGTRGRYSSLAVGLLGDALAARAGTSYERLLTERVLEPLGMTDTAVTVPASHAGRLLAGHSRRGRPRPPLQDLMPAAGSLRSSTEDMLRFLAACLQPPPGGIGEALTLAQQPRAEVAKRVQIGLCWLIVSTPAHGRVVWHNGGTWGFRSFAGFAPDHGSAAVVLSNTARSVDRLGFDLAQGRPQESAPRSVAKDDR</sequence>
<keyword evidence="3" id="KW-1185">Reference proteome</keyword>
<dbReference type="InterPro" id="IPR001466">
    <property type="entry name" value="Beta-lactam-related"/>
</dbReference>